<evidence type="ECO:0000313" key="1">
    <source>
        <dbReference type="EMBL" id="MBB3017685.1"/>
    </source>
</evidence>
<dbReference type="EMBL" id="JACHWB010000001">
    <property type="protein sequence ID" value="MBB3017685.1"/>
    <property type="molecule type" value="Genomic_DNA"/>
</dbReference>
<dbReference type="RefSeq" id="WP_183447178.1">
    <property type="nucleotide sequence ID" value="NZ_JACHWB010000001.1"/>
</dbReference>
<evidence type="ECO:0000313" key="2">
    <source>
        <dbReference type="Proteomes" id="UP000532010"/>
    </source>
</evidence>
<dbReference type="Proteomes" id="UP000532010">
    <property type="component" value="Unassembled WGS sequence"/>
</dbReference>
<name>A0A7W4VJ25_9HYPH</name>
<sequence>MVIAQDLSGIVFLWKYQDIEFEGNGWRHRTNMGLCDFEYEIGQHETCTDHATAIVTREQWQAERDRLIASGEELPTHRIVGDANDAEGALAGAQAEADTWEQRAVKEATRVVELEAERADLVAALEAIITISDRKHDAWDHAKALIARVKGGAQ</sequence>
<comment type="caution">
    <text evidence="1">The sequence shown here is derived from an EMBL/GenBank/DDBJ whole genome shotgun (WGS) entry which is preliminary data.</text>
</comment>
<dbReference type="AlphaFoldDB" id="A0A7W4VJ25"/>
<accession>A0A7W4VJ25</accession>
<keyword evidence="2" id="KW-1185">Reference proteome</keyword>
<reference evidence="1 2" key="1">
    <citation type="submission" date="2020-08" db="EMBL/GenBank/DDBJ databases">
        <title>The Agave Microbiome: Exploring the role of microbial communities in plant adaptations to desert environments.</title>
        <authorList>
            <person name="Partida-Martinez L.P."/>
        </authorList>
    </citation>
    <scope>NUCLEOTIDE SEQUENCE [LARGE SCALE GENOMIC DNA]</scope>
    <source>
        <strain evidence="1 2">AT3.9</strain>
    </source>
</reference>
<organism evidence="1 2">
    <name type="scientific">Microvirga lupini</name>
    <dbReference type="NCBI Taxonomy" id="420324"/>
    <lineage>
        <taxon>Bacteria</taxon>
        <taxon>Pseudomonadati</taxon>
        <taxon>Pseudomonadota</taxon>
        <taxon>Alphaproteobacteria</taxon>
        <taxon>Hyphomicrobiales</taxon>
        <taxon>Methylobacteriaceae</taxon>
        <taxon>Microvirga</taxon>
    </lineage>
</organism>
<gene>
    <name evidence="1" type="ORF">FHR70_000725</name>
</gene>
<protein>
    <submittedName>
        <fullName evidence="1">Uncharacterized protein</fullName>
    </submittedName>
</protein>
<proteinExistence type="predicted"/>